<dbReference type="GO" id="GO:0008033">
    <property type="term" value="P:tRNA processing"/>
    <property type="evidence" value="ECO:0007669"/>
    <property type="project" value="UniProtKB-KW"/>
</dbReference>
<dbReference type="GO" id="GO:0010468">
    <property type="term" value="P:regulation of gene expression"/>
    <property type="evidence" value="ECO:0007669"/>
    <property type="project" value="TreeGrafter"/>
</dbReference>
<evidence type="ECO:0000259" key="14">
    <source>
        <dbReference type="PROSITE" id="PS50142"/>
    </source>
</evidence>
<protein>
    <recommendedName>
        <fullName evidence="12">Ribonuclease 3</fullName>
        <ecNumber evidence="12">3.1.26.3</ecNumber>
    </recommendedName>
    <alternativeName>
        <fullName evidence="12">Ribonuclease III</fullName>
        <shortName evidence="12">RNase III</shortName>
    </alternativeName>
</protein>
<comment type="cofactor">
    <cofactor evidence="12">
        <name>Mg(2+)</name>
        <dbReference type="ChEBI" id="CHEBI:18420"/>
    </cofactor>
</comment>
<dbReference type="FunFam" id="1.10.1520.10:FF:000001">
    <property type="entry name" value="Ribonuclease 3"/>
    <property type="match status" value="1"/>
</dbReference>
<evidence type="ECO:0000256" key="3">
    <source>
        <dbReference type="ARBA" id="ARBA00022552"/>
    </source>
</evidence>
<keyword evidence="11 12" id="KW-0694">RNA-binding</keyword>
<evidence type="ECO:0000256" key="9">
    <source>
        <dbReference type="ARBA" id="ARBA00022801"/>
    </source>
</evidence>
<comment type="subcellular location">
    <subcellularLocation>
        <location evidence="12">Cytoplasm</location>
    </subcellularLocation>
</comment>
<evidence type="ECO:0000256" key="5">
    <source>
        <dbReference type="ARBA" id="ARBA00022722"/>
    </source>
</evidence>
<dbReference type="GO" id="GO:0006397">
    <property type="term" value="P:mRNA processing"/>
    <property type="evidence" value="ECO:0007669"/>
    <property type="project" value="UniProtKB-UniRule"/>
</dbReference>
<accession>A0NL28</accession>
<dbReference type="GO" id="GO:0046872">
    <property type="term" value="F:metal ion binding"/>
    <property type="evidence" value="ECO:0007669"/>
    <property type="project" value="UniProtKB-KW"/>
</dbReference>
<keyword evidence="10 12" id="KW-0460">Magnesium</keyword>
<dbReference type="CDD" id="cd10845">
    <property type="entry name" value="DSRM_RNAse_III_family"/>
    <property type="match status" value="1"/>
</dbReference>
<dbReference type="AlphaFoldDB" id="A0NL28"/>
<sequence>MSDGHFDIIEGLMNNIQKGIKEDFGIEFANQDLLLEAFTQGNYLNEHPEEKGRDYQRLEFLGDSVMQLIVADYLFTRYPDWEEGQLTEMRIAMVQSKSFSHFARLAGFNRYIRLGKGEELSGARNRDSLLEDIWEAFIGALYKDQGAKAVFTFLNKAFFPAIDEGFFEEFIDYKSKLQELLQKAGSVDIEYKVENEDLSDPQKPHFEVTVFVNDKAIGSGSGRSIKIAEKRAAKKAYQDVTPR</sequence>
<dbReference type="EMBL" id="AAUV01000061">
    <property type="protein sequence ID" value="EAV38699.1"/>
    <property type="molecule type" value="Genomic_DNA"/>
</dbReference>
<comment type="similarity">
    <text evidence="2">Belongs to the ribonuclease III family.</text>
</comment>
<dbReference type="GO" id="GO:0004525">
    <property type="term" value="F:ribonuclease III activity"/>
    <property type="evidence" value="ECO:0007669"/>
    <property type="project" value="UniProtKB-UniRule"/>
</dbReference>
<feature type="active site" evidence="12">
    <location>
        <position position="135"/>
    </location>
</feature>
<dbReference type="SUPFAM" id="SSF69065">
    <property type="entry name" value="RNase III domain-like"/>
    <property type="match status" value="1"/>
</dbReference>
<evidence type="ECO:0000313" key="16">
    <source>
        <dbReference type="Proteomes" id="UP000003346"/>
    </source>
</evidence>
<evidence type="ECO:0000313" key="15">
    <source>
        <dbReference type="EMBL" id="EAV38699.1"/>
    </source>
</evidence>
<evidence type="ECO:0000256" key="11">
    <source>
        <dbReference type="ARBA" id="ARBA00022884"/>
    </source>
</evidence>
<proteinExistence type="inferred from homology"/>
<dbReference type="HOGENOM" id="CLU_000907_1_3_9"/>
<name>A0NL28_OENOE</name>
<feature type="domain" description="DRBM" evidence="13">
    <location>
        <begin position="172"/>
        <end position="242"/>
    </location>
</feature>
<keyword evidence="6 12" id="KW-0479">Metal-binding</keyword>
<feature type="binding site" evidence="12">
    <location>
        <position position="59"/>
    </location>
    <ligand>
        <name>Mg(2+)</name>
        <dbReference type="ChEBI" id="CHEBI:18420"/>
    </ligand>
</feature>
<dbReference type="SMART" id="SM00358">
    <property type="entry name" value="DSRM"/>
    <property type="match status" value="1"/>
</dbReference>
<dbReference type="InterPro" id="IPR011907">
    <property type="entry name" value="RNase_III"/>
</dbReference>
<evidence type="ECO:0000256" key="10">
    <source>
        <dbReference type="ARBA" id="ARBA00022842"/>
    </source>
</evidence>
<dbReference type="PROSITE" id="PS50137">
    <property type="entry name" value="DS_RBD"/>
    <property type="match status" value="1"/>
</dbReference>
<keyword evidence="12" id="KW-0819">tRNA processing</keyword>
<evidence type="ECO:0000256" key="1">
    <source>
        <dbReference type="ARBA" id="ARBA00000109"/>
    </source>
</evidence>
<dbReference type="EC" id="3.1.26.3" evidence="12"/>
<dbReference type="Proteomes" id="UP000003346">
    <property type="component" value="Unassembled WGS sequence"/>
</dbReference>
<evidence type="ECO:0000256" key="6">
    <source>
        <dbReference type="ARBA" id="ARBA00022723"/>
    </source>
</evidence>
<dbReference type="SUPFAM" id="SSF54768">
    <property type="entry name" value="dsRNA-binding domain-like"/>
    <property type="match status" value="1"/>
</dbReference>
<evidence type="ECO:0000256" key="4">
    <source>
        <dbReference type="ARBA" id="ARBA00022664"/>
    </source>
</evidence>
<dbReference type="PANTHER" id="PTHR11207:SF0">
    <property type="entry name" value="RIBONUCLEASE 3"/>
    <property type="match status" value="1"/>
</dbReference>
<dbReference type="PROSITE" id="PS50142">
    <property type="entry name" value="RNASE_3_2"/>
    <property type="match status" value="1"/>
</dbReference>
<feature type="domain" description="RNase III" evidence="14">
    <location>
        <begin position="17"/>
        <end position="146"/>
    </location>
</feature>
<evidence type="ECO:0000256" key="7">
    <source>
        <dbReference type="ARBA" id="ARBA00022730"/>
    </source>
</evidence>
<reference evidence="15 16" key="1">
    <citation type="submission" date="2006-11" db="EMBL/GenBank/DDBJ databases">
        <authorList>
            <consortium name="Laboratoire de Microbiologie (Universite Bourgogne)"/>
            <consortium name="GENOME Express"/>
            <consortium name="UMR Oenologie Ampelologie (Universite Bordeaux 2)"/>
            <person name="Guzzo J."/>
        </authorList>
    </citation>
    <scope>NUCLEOTIDE SEQUENCE [LARGE SCALE GENOMIC DNA]</scope>
    <source>
        <strain evidence="15 16">ATCC BAA-1163</strain>
    </source>
</reference>
<dbReference type="GO" id="GO:0005737">
    <property type="term" value="C:cytoplasm"/>
    <property type="evidence" value="ECO:0007669"/>
    <property type="project" value="UniProtKB-SubCell"/>
</dbReference>
<dbReference type="PANTHER" id="PTHR11207">
    <property type="entry name" value="RIBONUCLEASE III"/>
    <property type="match status" value="1"/>
</dbReference>
<keyword evidence="9 12" id="KW-0378">Hydrolase</keyword>
<evidence type="ECO:0000256" key="12">
    <source>
        <dbReference type="HAMAP-Rule" id="MF_00104"/>
    </source>
</evidence>
<evidence type="ECO:0000256" key="2">
    <source>
        <dbReference type="ARBA" id="ARBA00010183"/>
    </source>
</evidence>
<dbReference type="Gene3D" id="1.10.1520.10">
    <property type="entry name" value="Ribonuclease III domain"/>
    <property type="match status" value="1"/>
</dbReference>
<keyword evidence="3 12" id="KW-0698">rRNA processing</keyword>
<dbReference type="SMART" id="SM00535">
    <property type="entry name" value="RIBOc"/>
    <property type="match status" value="1"/>
</dbReference>
<dbReference type="InterPro" id="IPR014720">
    <property type="entry name" value="dsRBD_dom"/>
</dbReference>
<keyword evidence="5 12" id="KW-0540">Nuclease</keyword>
<dbReference type="Gene3D" id="3.30.160.20">
    <property type="match status" value="1"/>
</dbReference>
<comment type="subunit">
    <text evidence="12">Homodimer.</text>
</comment>
<keyword evidence="4 12" id="KW-0507">mRNA processing</keyword>
<comment type="catalytic activity">
    <reaction evidence="1 12">
        <text>Endonucleolytic cleavage to 5'-phosphomonoester.</text>
        <dbReference type="EC" id="3.1.26.3"/>
    </reaction>
</comment>
<dbReference type="GO" id="GO:0019843">
    <property type="term" value="F:rRNA binding"/>
    <property type="evidence" value="ECO:0007669"/>
    <property type="project" value="UniProtKB-KW"/>
</dbReference>
<dbReference type="PROSITE" id="PS00517">
    <property type="entry name" value="RNASE_3_1"/>
    <property type="match status" value="1"/>
</dbReference>
<dbReference type="InterPro" id="IPR036389">
    <property type="entry name" value="RNase_III_sf"/>
</dbReference>
<dbReference type="NCBIfam" id="TIGR02191">
    <property type="entry name" value="RNaseIII"/>
    <property type="match status" value="1"/>
</dbReference>
<keyword evidence="12" id="KW-0963">Cytoplasm</keyword>
<keyword evidence="7 12" id="KW-0699">rRNA-binding</keyword>
<feature type="binding site" evidence="12">
    <location>
        <position position="132"/>
    </location>
    <ligand>
        <name>Mg(2+)</name>
        <dbReference type="ChEBI" id="CHEBI:18420"/>
    </ligand>
</feature>
<evidence type="ECO:0000259" key="13">
    <source>
        <dbReference type="PROSITE" id="PS50137"/>
    </source>
</evidence>
<keyword evidence="8 12" id="KW-0255">Endonuclease</keyword>
<comment type="function">
    <text evidence="12">Digests double-stranded RNA. Involved in the processing of primary rRNA transcript to yield the immediate precursors to the large and small rRNAs (23S and 16S). Processes some mRNAs, and tRNAs when they are encoded in the rRNA operon. Processes pre-crRNA and tracrRNA of type II CRISPR loci if present in the organism.</text>
</comment>
<dbReference type="GO" id="GO:0006364">
    <property type="term" value="P:rRNA processing"/>
    <property type="evidence" value="ECO:0007669"/>
    <property type="project" value="UniProtKB-UniRule"/>
</dbReference>
<comment type="caution">
    <text evidence="15">The sequence shown here is derived from an EMBL/GenBank/DDBJ whole genome shotgun (WGS) entry which is preliminary data.</text>
</comment>
<feature type="active site" evidence="12">
    <location>
        <position position="63"/>
    </location>
</feature>
<dbReference type="HAMAP" id="MF_00104">
    <property type="entry name" value="RNase_III"/>
    <property type="match status" value="1"/>
</dbReference>
<organism evidence="15 16">
    <name type="scientific">Oenococcus oeni ATCC BAA-1163</name>
    <dbReference type="NCBI Taxonomy" id="379360"/>
    <lineage>
        <taxon>Bacteria</taxon>
        <taxon>Bacillati</taxon>
        <taxon>Bacillota</taxon>
        <taxon>Bacilli</taxon>
        <taxon>Lactobacillales</taxon>
        <taxon>Lactobacillaceae</taxon>
        <taxon>Oenococcus</taxon>
    </lineage>
</organism>
<dbReference type="Pfam" id="PF14622">
    <property type="entry name" value="Ribonucleas_3_3"/>
    <property type="match status" value="1"/>
</dbReference>
<dbReference type="InterPro" id="IPR000999">
    <property type="entry name" value="RNase_III_dom"/>
</dbReference>
<gene>
    <name evidence="12 15" type="primary">rnc</name>
    <name evidence="15" type="ORF">OENOO_66005</name>
</gene>
<dbReference type="Pfam" id="PF00035">
    <property type="entry name" value="dsrm"/>
    <property type="match status" value="1"/>
</dbReference>
<dbReference type="GO" id="GO:0003725">
    <property type="term" value="F:double-stranded RNA binding"/>
    <property type="evidence" value="ECO:0007669"/>
    <property type="project" value="TreeGrafter"/>
</dbReference>
<evidence type="ECO:0000256" key="8">
    <source>
        <dbReference type="ARBA" id="ARBA00022759"/>
    </source>
</evidence>
<feature type="binding site" evidence="12">
    <location>
        <position position="135"/>
    </location>
    <ligand>
        <name>Mg(2+)</name>
        <dbReference type="ChEBI" id="CHEBI:18420"/>
    </ligand>
</feature>
<dbReference type="CDD" id="cd00593">
    <property type="entry name" value="RIBOc"/>
    <property type="match status" value="1"/>
</dbReference>